<comment type="caution">
    <text evidence="1">The sequence shown here is derived from an EMBL/GenBank/DDBJ whole genome shotgun (WGS) entry which is preliminary data.</text>
</comment>
<reference evidence="1" key="1">
    <citation type="journal article" date="2023" name="Mol. Ecol. Resour.">
        <title>Chromosome-level genome assembly of a triploid poplar Populus alba 'Berolinensis'.</title>
        <authorList>
            <person name="Chen S."/>
            <person name="Yu Y."/>
            <person name="Wang X."/>
            <person name="Wang S."/>
            <person name="Zhang T."/>
            <person name="Zhou Y."/>
            <person name="He R."/>
            <person name="Meng N."/>
            <person name="Wang Y."/>
            <person name="Liu W."/>
            <person name="Liu Z."/>
            <person name="Liu J."/>
            <person name="Guo Q."/>
            <person name="Huang H."/>
            <person name="Sederoff R.R."/>
            <person name="Wang G."/>
            <person name="Qu G."/>
            <person name="Chen S."/>
        </authorList>
    </citation>
    <scope>NUCLEOTIDE SEQUENCE</scope>
    <source>
        <strain evidence="1">SC-2020</strain>
    </source>
</reference>
<keyword evidence="2" id="KW-1185">Reference proteome</keyword>
<proteinExistence type="predicted"/>
<gene>
    <name evidence="1" type="ORF">NC653_007857</name>
</gene>
<evidence type="ECO:0000313" key="1">
    <source>
        <dbReference type="EMBL" id="KAJ7002500.1"/>
    </source>
</evidence>
<name>A0AAD6R651_9ROSI</name>
<sequence length="135" mass="14929">MAMAIIAATSSYLLNRSQITASIPTPTNLLFPVVFHPQLGKDPNQQPVREIGLPCGDHCWRKMKKSMVMLTSSASVFSAPPFGFSSVLKEMKRSGKMGVDVVVDPCFWRKEIDGDADLLCCLCSLPKVDYYDRNA</sequence>
<dbReference type="Proteomes" id="UP001164929">
    <property type="component" value="Chromosome 3"/>
</dbReference>
<accession>A0AAD6R651</accession>
<evidence type="ECO:0000313" key="2">
    <source>
        <dbReference type="Proteomes" id="UP001164929"/>
    </source>
</evidence>
<organism evidence="1 2">
    <name type="scientific">Populus alba x Populus x berolinensis</name>
    <dbReference type="NCBI Taxonomy" id="444605"/>
    <lineage>
        <taxon>Eukaryota</taxon>
        <taxon>Viridiplantae</taxon>
        <taxon>Streptophyta</taxon>
        <taxon>Embryophyta</taxon>
        <taxon>Tracheophyta</taxon>
        <taxon>Spermatophyta</taxon>
        <taxon>Magnoliopsida</taxon>
        <taxon>eudicotyledons</taxon>
        <taxon>Gunneridae</taxon>
        <taxon>Pentapetalae</taxon>
        <taxon>rosids</taxon>
        <taxon>fabids</taxon>
        <taxon>Malpighiales</taxon>
        <taxon>Salicaceae</taxon>
        <taxon>Saliceae</taxon>
        <taxon>Populus</taxon>
    </lineage>
</organism>
<dbReference type="AlphaFoldDB" id="A0AAD6R651"/>
<protein>
    <submittedName>
        <fullName evidence="1">Uncharacterized protein</fullName>
    </submittedName>
</protein>
<dbReference type="EMBL" id="JAQIZT010000003">
    <property type="protein sequence ID" value="KAJ7002500.1"/>
    <property type="molecule type" value="Genomic_DNA"/>
</dbReference>